<dbReference type="EMBL" id="VIAR01000007">
    <property type="protein sequence ID" value="TQD38704.1"/>
    <property type="molecule type" value="Genomic_DNA"/>
</dbReference>
<feature type="signal peptide" evidence="1">
    <location>
        <begin position="1"/>
        <end position="21"/>
    </location>
</feature>
<organism evidence="2 3">
    <name type="scientific">Haloflavibacter putidus</name>
    <dbReference type="NCBI Taxonomy" id="2576776"/>
    <lineage>
        <taxon>Bacteria</taxon>
        <taxon>Pseudomonadati</taxon>
        <taxon>Bacteroidota</taxon>
        <taxon>Flavobacteriia</taxon>
        <taxon>Flavobacteriales</taxon>
        <taxon>Flavobacteriaceae</taxon>
        <taxon>Haloflavibacter</taxon>
    </lineage>
</organism>
<dbReference type="RefSeq" id="WP_141421899.1">
    <property type="nucleotide sequence ID" value="NZ_VIAR01000007.1"/>
</dbReference>
<keyword evidence="3" id="KW-1185">Reference proteome</keyword>
<keyword evidence="1" id="KW-0732">Signal</keyword>
<dbReference type="OrthoDB" id="1160493at2"/>
<gene>
    <name evidence="2" type="ORF">FKR84_08635</name>
</gene>
<accession>A0A507ZR09</accession>
<evidence type="ECO:0000313" key="3">
    <source>
        <dbReference type="Proteomes" id="UP000317169"/>
    </source>
</evidence>
<reference evidence="2 3" key="1">
    <citation type="submission" date="2019-06" db="EMBL/GenBank/DDBJ databases">
        <title>Flavibacter putida gen. nov., sp. nov., a novel marine bacterium of the family Flavobacteriaceae isolated from coastal seawater.</title>
        <authorList>
            <person name="Feng X."/>
        </authorList>
    </citation>
    <scope>NUCLEOTIDE SEQUENCE [LARGE SCALE GENOMIC DNA]</scope>
    <source>
        <strain evidence="2 3">PLHSN227</strain>
    </source>
</reference>
<dbReference type="Proteomes" id="UP000317169">
    <property type="component" value="Unassembled WGS sequence"/>
</dbReference>
<evidence type="ECO:0000313" key="2">
    <source>
        <dbReference type="EMBL" id="TQD38704.1"/>
    </source>
</evidence>
<name>A0A507ZR09_9FLAO</name>
<proteinExistence type="predicted"/>
<comment type="caution">
    <text evidence="2">The sequence shown here is derived from an EMBL/GenBank/DDBJ whole genome shotgun (WGS) entry which is preliminary data.</text>
</comment>
<dbReference type="AlphaFoldDB" id="A0A507ZR09"/>
<feature type="chain" id="PRO_5021503904" evidence="1">
    <location>
        <begin position="22"/>
        <end position="177"/>
    </location>
</feature>
<protein>
    <submittedName>
        <fullName evidence="2">Alpha-ketoglutarate decarboxylase</fullName>
    </submittedName>
</protein>
<sequence length="177" mass="20198">MRKLQKLLLILLLFGGFQLSAQIINQEEPTNRTYDFWSHVRYGGNFGLSWSDSGFSGTIIPSAIYEFNRHVATGVGLNFTYMNGDNYNAFVYGGSLLAMVNPVLDLQISAELEQLRVNREFNYVGENFEDNFWNTGLYLGLGYIIDNFSIGVRYNVLYDDDKSIYASPLSPFVRAYF</sequence>
<evidence type="ECO:0000256" key="1">
    <source>
        <dbReference type="SAM" id="SignalP"/>
    </source>
</evidence>